<organism evidence="1 2">
    <name type="scientific">Hypoxylon rubiginosum</name>
    <dbReference type="NCBI Taxonomy" id="110542"/>
    <lineage>
        <taxon>Eukaryota</taxon>
        <taxon>Fungi</taxon>
        <taxon>Dikarya</taxon>
        <taxon>Ascomycota</taxon>
        <taxon>Pezizomycotina</taxon>
        <taxon>Sordariomycetes</taxon>
        <taxon>Xylariomycetidae</taxon>
        <taxon>Xylariales</taxon>
        <taxon>Hypoxylaceae</taxon>
        <taxon>Hypoxylon</taxon>
    </lineage>
</organism>
<gene>
    <name evidence="1" type="ORF">F4820DRAFT_466991</name>
</gene>
<dbReference type="Proteomes" id="UP001497700">
    <property type="component" value="Unassembled WGS sequence"/>
</dbReference>
<sequence length="490" mass="52556">MISIIAAVAQALTSGGPRSLLYGYITAASFSAVVSASLAELASAWPTSGALYHWTTALAPPKHRPLVGFVTGYIITGTGWLGITSAMSGVAVQLQAYIILSREEYVPERWHVALIFWGFMIFGTSLHLCGHKVIKALNISAMVIHVIGYIVIIVVLLACTPEKHTAEWVFTGSQNYTGWSDGMAWCIGLLSSVYGFGGLETAAYFSEETRHASRTIPRAMFYNVVANGLITLPFIIVFLFCLGDLDSVLASPVGALSPATQIYINATGSVAGGIIMNSVATIIAFVSAVDAIGSGSRAIFAMARDNMFPSWLAVVDARFDVPVRGMMVITIPPMFIILIYIGNTTAFYGFMSVILASGMVLYTLPIGLHLFNRMQHRATLGPWNLGKLGPFINLAALMWSCFLVIVLCFPTLNPVTVENMNYASLLLGGVIILSITFWFTYGKRSGYSGVVIETDAQPINDDRSSIDDAKTAVKGETLDLHIGEGSGSAA</sequence>
<comment type="caution">
    <text evidence="1">The sequence shown here is derived from an EMBL/GenBank/DDBJ whole genome shotgun (WGS) entry which is preliminary data.</text>
</comment>
<proteinExistence type="predicted"/>
<dbReference type="EMBL" id="MU393634">
    <property type="protein sequence ID" value="KAI4859424.1"/>
    <property type="molecule type" value="Genomic_DNA"/>
</dbReference>
<name>A0ACB9YKF9_9PEZI</name>
<accession>A0ACB9YKF9</accession>
<evidence type="ECO:0000313" key="1">
    <source>
        <dbReference type="EMBL" id="KAI4859424.1"/>
    </source>
</evidence>
<reference evidence="1 2" key="1">
    <citation type="journal article" date="2022" name="New Phytol.">
        <title>Ecological generalism drives hyperdiversity of secondary metabolite gene clusters in xylarialean endophytes.</title>
        <authorList>
            <person name="Franco M.E.E."/>
            <person name="Wisecaver J.H."/>
            <person name="Arnold A.E."/>
            <person name="Ju Y.M."/>
            <person name="Slot J.C."/>
            <person name="Ahrendt S."/>
            <person name="Moore L.P."/>
            <person name="Eastman K.E."/>
            <person name="Scott K."/>
            <person name="Konkel Z."/>
            <person name="Mondo S.J."/>
            <person name="Kuo A."/>
            <person name="Hayes R.D."/>
            <person name="Haridas S."/>
            <person name="Andreopoulos B."/>
            <person name="Riley R."/>
            <person name="LaButti K."/>
            <person name="Pangilinan J."/>
            <person name="Lipzen A."/>
            <person name="Amirebrahimi M."/>
            <person name="Yan J."/>
            <person name="Adam C."/>
            <person name="Keymanesh K."/>
            <person name="Ng V."/>
            <person name="Louie K."/>
            <person name="Northen T."/>
            <person name="Drula E."/>
            <person name="Henrissat B."/>
            <person name="Hsieh H.M."/>
            <person name="Youens-Clark K."/>
            <person name="Lutzoni F."/>
            <person name="Miadlikowska J."/>
            <person name="Eastwood D.C."/>
            <person name="Hamelin R.C."/>
            <person name="Grigoriev I.V."/>
            <person name="U'Ren J.M."/>
        </authorList>
    </citation>
    <scope>NUCLEOTIDE SEQUENCE [LARGE SCALE GENOMIC DNA]</scope>
    <source>
        <strain evidence="1 2">CBS 119005</strain>
    </source>
</reference>
<protein>
    <submittedName>
        <fullName evidence="1">Amino acid transporter</fullName>
    </submittedName>
</protein>
<keyword evidence="2" id="KW-1185">Reference proteome</keyword>
<evidence type="ECO:0000313" key="2">
    <source>
        <dbReference type="Proteomes" id="UP001497700"/>
    </source>
</evidence>